<reference evidence="1" key="1">
    <citation type="submission" date="2018-02" db="EMBL/GenBank/DDBJ databases">
        <title>Rhizophora mucronata_Transcriptome.</title>
        <authorList>
            <person name="Meera S.P."/>
            <person name="Sreeshan A."/>
            <person name="Augustine A."/>
        </authorList>
    </citation>
    <scope>NUCLEOTIDE SEQUENCE</scope>
    <source>
        <tissue evidence="1">Leaf</tissue>
    </source>
</reference>
<dbReference type="EMBL" id="GGEC01070119">
    <property type="protein sequence ID" value="MBX50603.1"/>
    <property type="molecule type" value="Transcribed_RNA"/>
</dbReference>
<protein>
    <submittedName>
        <fullName evidence="1">Uncharacterized protein</fullName>
    </submittedName>
</protein>
<name>A0A2P2P7G2_RHIMU</name>
<dbReference type="AlphaFoldDB" id="A0A2P2P7G2"/>
<sequence length="34" mass="3795">MPSQQVSQLIACSPHFPTTIRTNDCISYDPLHPP</sequence>
<evidence type="ECO:0000313" key="1">
    <source>
        <dbReference type="EMBL" id="MBX50603.1"/>
    </source>
</evidence>
<accession>A0A2P2P7G2</accession>
<proteinExistence type="predicted"/>
<organism evidence="1">
    <name type="scientific">Rhizophora mucronata</name>
    <name type="common">Asiatic mangrove</name>
    <dbReference type="NCBI Taxonomy" id="61149"/>
    <lineage>
        <taxon>Eukaryota</taxon>
        <taxon>Viridiplantae</taxon>
        <taxon>Streptophyta</taxon>
        <taxon>Embryophyta</taxon>
        <taxon>Tracheophyta</taxon>
        <taxon>Spermatophyta</taxon>
        <taxon>Magnoliopsida</taxon>
        <taxon>eudicotyledons</taxon>
        <taxon>Gunneridae</taxon>
        <taxon>Pentapetalae</taxon>
        <taxon>rosids</taxon>
        <taxon>fabids</taxon>
        <taxon>Malpighiales</taxon>
        <taxon>Rhizophoraceae</taxon>
        <taxon>Rhizophora</taxon>
    </lineage>
</organism>